<dbReference type="PANTHER" id="PTHR43718:SF2">
    <property type="entry name" value="LON PROTEASE HOMOLOG, MITOCHONDRIAL"/>
    <property type="match status" value="1"/>
</dbReference>
<name>A0A372EK31_9BURK</name>
<dbReference type="EMBL" id="QVLS01000005">
    <property type="protein sequence ID" value="RFP79245.1"/>
    <property type="molecule type" value="Genomic_DNA"/>
</dbReference>
<feature type="domain" description="ATPase AAA-type core" evidence="1">
    <location>
        <begin position="370"/>
        <end position="508"/>
    </location>
</feature>
<dbReference type="InterPro" id="IPR027417">
    <property type="entry name" value="P-loop_NTPase"/>
</dbReference>
<dbReference type="Gene3D" id="3.40.50.300">
    <property type="entry name" value="P-loop containing nucleotide triphosphate hydrolases"/>
    <property type="match status" value="1"/>
</dbReference>
<dbReference type="SUPFAM" id="SSF52540">
    <property type="entry name" value="P-loop containing nucleoside triphosphate hydrolases"/>
    <property type="match status" value="1"/>
</dbReference>
<dbReference type="GO" id="GO:0016887">
    <property type="term" value="F:ATP hydrolysis activity"/>
    <property type="evidence" value="ECO:0007669"/>
    <property type="project" value="InterPro"/>
</dbReference>
<dbReference type="AlphaFoldDB" id="A0A372EK31"/>
<sequence>MVADAKERTDARPTSSLIGGRGFRHPLLLIATDTNNAPRRFGAFRRLIRRALSSPVESPRRSELAIRVLEELEALELDDDSVRNFRNEWLHEMGRNTRNAYLLEAFAMVQLAMSDLALAHGAWQVAPTSLGNYGLPRLVLAETASASAPPKLLVPASVAETLLKCIDLAMEAERDAKLSTWSTRDCLAVIRAIAVLSVNDTQHFPLRAEAARKQFFESVGMGLWIALTKHLRQRRDAMECATLWNGRLQQIVALNVFGGDQIAAMASTAQGAFSTIDGSADATQTAHVLRVVHGPINPGNCKEDREVIKQYEPLLGYLPVAHMPPLHHVEEILIAMRAEFPWADAAIDELGVLLQSRCLFGVQQLQLPPVLVVGFPGSGKTRFVRRIAELLKLPFLPLGIGGMHDSKPITGTPRGWASGEPSPLLNLMLRHQSASGLVLLDELDKVTSRTSNSAPITSVLLGLLESESAKRWHDTFLQTTCDMTRLSFWATANGLGNIPRPLLSRFIIVYMPEPRREHMPVLARGVVEDIRIEWGLPAGVLPIPPSSVYSNARLNAREVRRMVTRFLYEWGQEHRRPERLH</sequence>
<dbReference type="Pfam" id="PF00004">
    <property type="entry name" value="AAA"/>
    <property type="match status" value="1"/>
</dbReference>
<dbReference type="RefSeq" id="WP_116958704.1">
    <property type="nucleotide sequence ID" value="NZ_QVLS01000005.1"/>
</dbReference>
<dbReference type="PANTHER" id="PTHR43718">
    <property type="entry name" value="LON PROTEASE"/>
    <property type="match status" value="1"/>
</dbReference>
<dbReference type="Proteomes" id="UP000261931">
    <property type="component" value="Unassembled WGS sequence"/>
</dbReference>
<dbReference type="InterPro" id="IPR027065">
    <property type="entry name" value="Lon_Prtase"/>
</dbReference>
<proteinExistence type="predicted"/>
<gene>
    <name evidence="2" type="ORF">DY262_09695</name>
</gene>
<dbReference type="GO" id="GO:0004252">
    <property type="term" value="F:serine-type endopeptidase activity"/>
    <property type="evidence" value="ECO:0007669"/>
    <property type="project" value="InterPro"/>
</dbReference>
<organism evidence="2 3">
    <name type="scientific">Hydrogenophaga borbori</name>
    <dbReference type="NCBI Taxonomy" id="2294117"/>
    <lineage>
        <taxon>Bacteria</taxon>
        <taxon>Pseudomonadati</taxon>
        <taxon>Pseudomonadota</taxon>
        <taxon>Betaproteobacteria</taxon>
        <taxon>Burkholderiales</taxon>
        <taxon>Comamonadaceae</taxon>
        <taxon>Hydrogenophaga</taxon>
    </lineage>
</organism>
<reference evidence="2 3" key="1">
    <citation type="submission" date="2018-08" db="EMBL/GenBank/DDBJ databases">
        <title>Hydrogenophaga sp. LA-38 isolated from sludge.</title>
        <authorList>
            <person name="Im W.-T."/>
        </authorList>
    </citation>
    <scope>NUCLEOTIDE SEQUENCE [LARGE SCALE GENOMIC DNA]</scope>
    <source>
        <strain evidence="2 3">LA-38</strain>
    </source>
</reference>
<dbReference type="GO" id="GO:0006515">
    <property type="term" value="P:protein quality control for misfolded or incompletely synthesized proteins"/>
    <property type="evidence" value="ECO:0007669"/>
    <property type="project" value="TreeGrafter"/>
</dbReference>
<evidence type="ECO:0000313" key="3">
    <source>
        <dbReference type="Proteomes" id="UP000261931"/>
    </source>
</evidence>
<dbReference type="GO" id="GO:0005524">
    <property type="term" value="F:ATP binding"/>
    <property type="evidence" value="ECO:0007669"/>
    <property type="project" value="InterPro"/>
</dbReference>
<keyword evidence="3" id="KW-1185">Reference proteome</keyword>
<protein>
    <submittedName>
        <fullName evidence="2">AAA family ATPase</fullName>
    </submittedName>
</protein>
<dbReference type="InterPro" id="IPR003959">
    <property type="entry name" value="ATPase_AAA_core"/>
</dbReference>
<dbReference type="GO" id="GO:0004176">
    <property type="term" value="F:ATP-dependent peptidase activity"/>
    <property type="evidence" value="ECO:0007669"/>
    <property type="project" value="InterPro"/>
</dbReference>
<evidence type="ECO:0000313" key="2">
    <source>
        <dbReference type="EMBL" id="RFP79245.1"/>
    </source>
</evidence>
<accession>A0A372EK31</accession>
<evidence type="ECO:0000259" key="1">
    <source>
        <dbReference type="Pfam" id="PF00004"/>
    </source>
</evidence>
<comment type="caution">
    <text evidence="2">The sequence shown here is derived from an EMBL/GenBank/DDBJ whole genome shotgun (WGS) entry which is preliminary data.</text>
</comment>